<protein>
    <submittedName>
        <fullName evidence="2">Uncharacterized protein</fullName>
    </submittedName>
</protein>
<keyword evidence="3" id="KW-1185">Reference proteome</keyword>
<evidence type="ECO:0000313" key="3">
    <source>
        <dbReference type="Proteomes" id="UP001341840"/>
    </source>
</evidence>
<dbReference type="Proteomes" id="UP001341840">
    <property type="component" value="Unassembled WGS sequence"/>
</dbReference>
<gene>
    <name evidence="2" type="ORF">PIB30_052340</name>
</gene>
<name>A0ABU6ZGW8_9FABA</name>
<proteinExistence type="predicted"/>
<comment type="caution">
    <text evidence="2">The sequence shown here is derived from an EMBL/GenBank/DDBJ whole genome shotgun (WGS) entry which is preliminary data.</text>
</comment>
<dbReference type="EMBL" id="JASCZI010272239">
    <property type="protein sequence ID" value="MED6221212.1"/>
    <property type="molecule type" value="Genomic_DNA"/>
</dbReference>
<accession>A0ABU6ZGW8</accession>
<evidence type="ECO:0000313" key="2">
    <source>
        <dbReference type="EMBL" id="MED6221212.1"/>
    </source>
</evidence>
<organism evidence="2 3">
    <name type="scientific">Stylosanthes scabra</name>
    <dbReference type="NCBI Taxonomy" id="79078"/>
    <lineage>
        <taxon>Eukaryota</taxon>
        <taxon>Viridiplantae</taxon>
        <taxon>Streptophyta</taxon>
        <taxon>Embryophyta</taxon>
        <taxon>Tracheophyta</taxon>
        <taxon>Spermatophyta</taxon>
        <taxon>Magnoliopsida</taxon>
        <taxon>eudicotyledons</taxon>
        <taxon>Gunneridae</taxon>
        <taxon>Pentapetalae</taxon>
        <taxon>rosids</taxon>
        <taxon>fabids</taxon>
        <taxon>Fabales</taxon>
        <taxon>Fabaceae</taxon>
        <taxon>Papilionoideae</taxon>
        <taxon>50 kb inversion clade</taxon>
        <taxon>dalbergioids sensu lato</taxon>
        <taxon>Dalbergieae</taxon>
        <taxon>Pterocarpus clade</taxon>
        <taxon>Stylosanthes</taxon>
    </lineage>
</organism>
<sequence length="121" mass="12648">MAAAAKGGEHSGGGDNGDGTSEQEGPNDGLGVVEFVNSFDGSAVSKAITSMRQKAGVPSDGLSTVWPSLICAPDFLRFRMNFSDGFFILTTSEPSVTSASVSRRYWPSLQRGNVVVNRSGT</sequence>
<feature type="region of interest" description="Disordered" evidence="1">
    <location>
        <begin position="1"/>
        <end position="31"/>
    </location>
</feature>
<evidence type="ECO:0000256" key="1">
    <source>
        <dbReference type="SAM" id="MobiDB-lite"/>
    </source>
</evidence>
<reference evidence="2 3" key="1">
    <citation type="journal article" date="2023" name="Plants (Basel)">
        <title>Bridging the Gap: Combining Genomics and Transcriptomics Approaches to Understand Stylosanthes scabra, an Orphan Legume from the Brazilian Caatinga.</title>
        <authorList>
            <person name="Ferreira-Neto J.R.C."/>
            <person name="da Silva M.D."/>
            <person name="Binneck E."/>
            <person name="de Melo N.F."/>
            <person name="da Silva R.H."/>
            <person name="de Melo A.L.T.M."/>
            <person name="Pandolfi V."/>
            <person name="Bustamante F.O."/>
            <person name="Brasileiro-Vidal A.C."/>
            <person name="Benko-Iseppon A.M."/>
        </authorList>
    </citation>
    <scope>NUCLEOTIDE SEQUENCE [LARGE SCALE GENOMIC DNA]</scope>
    <source>
        <tissue evidence="2">Leaves</tissue>
    </source>
</reference>